<feature type="region of interest" description="Disordered" evidence="1">
    <location>
        <begin position="1"/>
        <end position="22"/>
    </location>
</feature>
<dbReference type="PANTHER" id="PTHR36021:SF1">
    <property type="entry name" value="COREPRESSOR"/>
    <property type="match status" value="1"/>
</dbReference>
<feature type="compositionally biased region" description="Basic and acidic residues" evidence="1">
    <location>
        <begin position="94"/>
        <end position="103"/>
    </location>
</feature>
<reference evidence="3" key="1">
    <citation type="journal article" date="2005" name="Plant Cell">
        <title>Evolution of DNA sequence nonhomologies among maize inbreds.</title>
        <authorList>
            <person name="Brunner S."/>
            <person name="Fengler K."/>
            <person name="Morgante M."/>
            <person name="Tingey S."/>
            <person name="Rafalski A."/>
        </authorList>
    </citation>
    <scope>NUCLEOTIDE SEQUENCE</scope>
</reference>
<dbReference type="AlphaFoldDB" id="Q5GAU9"/>
<accession>Q5GAU9</accession>
<sequence>MRRAWPALTRRTPSPGRSSKRSRRSHIFYLGFDVLAWVIHMLTVESLEEELKRGELEADKDKMMREYRAQLDAERAQKLANGRNHWSNSKSSYSKKERKDKDAKKRNKKRRKVSARALQREHVIPLEEGSTGEGVRRHRLYREEEHGSRFFLGKLGVLGAYTA</sequence>
<keyword evidence="2" id="KW-1133">Transmembrane helix</keyword>
<keyword evidence="2" id="KW-0472">Membrane</keyword>
<proteinExistence type="predicted"/>
<evidence type="ECO:0000256" key="1">
    <source>
        <dbReference type="SAM" id="MobiDB-lite"/>
    </source>
</evidence>
<gene>
    <name evidence="3" type="ORF">B9008</name>
</gene>
<dbReference type="EMBL" id="AY664414">
    <property type="protein sequence ID" value="AAV64191.1"/>
    <property type="molecule type" value="Genomic_DNA"/>
</dbReference>
<feature type="compositionally biased region" description="Basic residues" evidence="1">
    <location>
        <begin position="104"/>
        <end position="114"/>
    </location>
</feature>
<evidence type="ECO:0000313" key="3">
    <source>
        <dbReference type="EMBL" id="AAV64191.1"/>
    </source>
</evidence>
<feature type="region of interest" description="Disordered" evidence="1">
    <location>
        <begin position="77"/>
        <end position="116"/>
    </location>
</feature>
<evidence type="ECO:0000256" key="2">
    <source>
        <dbReference type="SAM" id="Phobius"/>
    </source>
</evidence>
<protein>
    <submittedName>
        <fullName evidence="3">Uncharacterized protein</fullName>
    </submittedName>
</protein>
<organism evidence="3">
    <name type="scientific">Zea mays</name>
    <name type="common">Maize</name>
    <dbReference type="NCBI Taxonomy" id="4577"/>
    <lineage>
        <taxon>Eukaryota</taxon>
        <taxon>Viridiplantae</taxon>
        <taxon>Streptophyta</taxon>
        <taxon>Embryophyta</taxon>
        <taxon>Tracheophyta</taxon>
        <taxon>Spermatophyta</taxon>
        <taxon>Magnoliopsida</taxon>
        <taxon>Liliopsida</taxon>
        <taxon>Poales</taxon>
        <taxon>Poaceae</taxon>
        <taxon>PACMAD clade</taxon>
        <taxon>Panicoideae</taxon>
        <taxon>Andropogonodae</taxon>
        <taxon>Andropogoneae</taxon>
        <taxon>Tripsacinae</taxon>
        <taxon>Zea</taxon>
    </lineage>
</organism>
<keyword evidence="2" id="KW-0812">Transmembrane</keyword>
<dbReference type="PANTHER" id="PTHR36021">
    <property type="entry name" value="COREPRESSOR"/>
    <property type="match status" value="1"/>
</dbReference>
<name>Q5GAU9_MAIZE</name>
<feature type="transmembrane region" description="Helical" evidence="2">
    <location>
        <begin position="27"/>
        <end position="44"/>
    </location>
</feature>